<evidence type="ECO:0000313" key="4">
    <source>
        <dbReference type="Proteomes" id="UP000202782"/>
    </source>
</evidence>
<sequence length="471" mass="55188">MSTITVYKYGEEYIRVVSIVDNNSEVWYLANPFAKVLNYSNYHNAVSKLVSPQNQKQLMNIDNNDNFKSLHPYSKFINQAGLFELIQSSCMPKAQQFKDWVTSKLLTRLCKTGKYSMTDNAPAQINDAMNTIHAATNEGTQAPWIKQEDESAQYQVMKMQMEKMENEAIVQRKQMEMADLQLRHERELSDLRLNYEHQLADYKERLLKVNLKLQQFMDQNLTQLGVSMLLAMDNIQENKRMRECLNGIGERLVPALSDKPEKDEYVTCYERVVNGKRRVRVTRGQRLNVELRDKVLERCKEDPTRQRVPSKRHRWYMDSNKFLQVKCANPVLVWVKIRENYPHVFYGFQYVNKLKTEIEVLSGQELREKYRGDVEMVKRNRHSDQAYIEQFKKLELKDEDDAIARCYTPGVDVKNKISLLVRTVVEEIKDSIKPSGDLITFENCNYTPEQICETLKQCPVNDCAFLAINNK</sequence>
<keyword evidence="4" id="KW-1185">Reference proteome</keyword>
<gene>
    <name evidence="3" type="primary">bro-1</name>
    <name evidence="3" type="ORF">SlGVgp017</name>
</gene>
<dbReference type="PROSITE" id="PS51750">
    <property type="entry name" value="BRO_N"/>
    <property type="match status" value="1"/>
</dbReference>
<reference evidence="3 4" key="1">
    <citation type="journal article" date="2008" name="J. Microbiol.">
        <title>Molecular and phylogenetic characterization of Spodoptera litura granulovirus.</title>
        <authorList>
            <person name="Wang Y."/>
            <person name="Choi J.Y."/>
            <person name="Roh J.Y."/>
            <person name="Woo S.D."/>
            <person name="Jin B.R."/>
            <person name="Je Y.H."/>
        </authorList>
    </citation>
    <scope>NUCLEOTIDE SEQUENCE [LARGE SCALE GENOMIC DNA]</scope>
    <source>
        <strain evidence="3">SlGV-K1</strain>
    </source>
</reference>
<protein>
    <submittedName>
        <fullName evidence="3">Bro-1</fullName>
    </submittedName>
</protein>
<proteinExistence type="predicted"/>
<name>A5IZL9_9BBAC</name>
<evidence type="ECO:0000313" key="3">
    <source>
        <dbReference type="EMBL" id="ABQ51960.1"/>
    </source>
</evidence>
<organism evidence="3 4">
    <name type="scientific">Spodoptera litura granulovirus</name>
    <dbReference type="NCBI Taxonomy" id="359919"/>
    <lineage>
        <taxon>Viruses</taxon>
        <taxon>Viruses incertae sedis</taxon>
        <taxon>Naldaviricetes</taxon>
        <taxon>Lefavirales</taxon>
        <taxon>Baculoviridae</taxon>
        <taxon>Betabaculovirus</taxon>
        <taxon>Betabaculovirus spliturae</taxon>
    </lineage>
</organism>
<keyword evidence="1" id="KW-0175">Coiled coil</keyword>
<dbReference type="SMART" id="SM01040">
    <property type="entry name" value="Bro-N"/>
    <property type="match status" value="1"/>
</dbReference>
<evidence type="ECO:0000259" key="2">
    <source>
        <dbReference type="PROSITE" id="PS51750"/>
    </source>
</evidence>
<dbReference type="RefSeq" id="YP_001256968.1">
    <property type="nucleotide sequence ID" value="NC_009503.1"/>
</dbReference>
<dbReference type="Proteomes" id="UP000202782">
    <property type="component" value="Segment"/>
</dbReference>
<accession>A5IZL9</accession>
<dbReference type="PANTHER" id="PTHR36180">
    <property type="entry name" value="DNA-BINDING PROTEIN-RELATED-RELATED"/>
    <property type="match status" value="1"/>
</dbReference>
<dbReference type="KEGG" id="vg:5184145"/>
<dbReference type="InterPro" id="IPR003497">
    <property type="entry name" value="BRO_N_domain"/>
</dbReference>
<feature type="domain" description="Bro-N" evidence="2">
    <location>
        <begin position="1"/>
        <end position="113"/>
    </location>
</feature>
<dbReference type="PANTHER" id="PTHR36180:SF2">
    <property type="entry name" value="BRO FAMILY PROTEIN"/>
    <property type="match status" value="1"/>
</dbReference>
<dbReference type="EMBL" id="DQ288858">
    <property type="protein sequence ID" value="ABQ51960.1"/>
    <property type="molecule type" value="Genomic_DNA"/>
</dbReference>
<dbReference type="OrthoDB" id="8240at10239"/>
<feature type="coiled-coil region" evidence="1">
    <location>
        <begin position="147"/>
        <end position="219"/>
    </location>
</feature>
<dbReference type="GeneID" id="5184145"/>
<dbReference type="Pfam" id="PF02498">
    <property type="entry name" value="Bro-N"/>
    <property type="match status" value="1"/>
</dbReference>
<evidence type="ECO:0000256" key="1">
    <source>
        <dbReference type="SAM" id="Coils"/>
    </source>
</evidence>